<keyword evidence="3" id="KW-1185">Reference proteome</keyword>
<dbReference type="Proteomes" id="UP000545037">
    <property type="component" value="Unassembled WGS sequence"/>
</dbReference>
<evidence type="ECO:0000256" key="1">
    <source>
        <dbReference type="SAM" id="Phobius"/>
    </source>
</evidence>
<evidence type="ECO:0000313" key="3">
    <source>
        <dbReference type="Proteomes" id="UP000545037"/>
    </source>
</evidence>
<dbReference type="AlphaFoldDB" id="A0A7W9FCX6"/>
<dbReference type="EMBL" id="JACHOR010000001">
    <property type="protein sequence ID" value="MBB5744881.1"/>
    <property type="molecule type" value="Genomic_DNA"/>
</dbReference>
<feature type="transmembrane region" description="Helical" evidence="1">
    <location>
        <begin position="24"/>
        <end position="42"/>
    </location>
</feature>
<accession>A0A7W9FCX6</accession>
<comment type="caution">
    <text evidence="2">The sequence shown here is derived from an EMBL/GenBank/DDBJ whole genome shotgun (WGS) entry which is preliminary data.</text>
</comment>
<evidence type="ECO:0000313" key="2">
    <source>
        <dbReference type="EMBL" id="MBB5744881.1"/>
    </source>
</evidence>
<sequence length="122" mass="13409">MVVLSLMAVSRIVAGEGDTGDFLWAALLPLCAWIVPLMVLGWDREGQRDRKWLEDELTREWRGRALSLGFLVLMAGMSGLYLVGLYRPEWAILGFPVVLTGAAGVVGLRYAWLDGQAEGGDE</sequence>
<feature type="transmembrane region" description="Helical" evidence="1">
    <location>
        <begin position="63"/>
        <end position="84"/>
    </location>
</feature>
<gene>
    <name evidence="2" type="ORF">GGR13_000453</name>
</gene>
<protein>
    <submittedName>
        <fullName evidence="2">Uncharacterized protein</fullName>
    </submittedName>
</protein>
<reference evidence="2 3" key="1">
    <citation type="submission" date="2020-08" db="EMBL/GenBank/DDBJ databases">
        <title>Genomic Encyclopedia of Type Strains, Phase IV (KMG-IV): sequencing the most valuable type-strain genomes for metagenomic binning, comparative biology and taxonomic classification.</title>
        <authorList>
            <person name="Goeker M."/>
        </authorList>
    </citation>
    <scope>NUCLEOTIDE SEQUENCE [LARGE SCALE GENOMIC DNA]</scope>
    <source>
        <strain evidence="2 3">DSM 4737</strain>
    </source>
</reference>
<organism evidence="2 3">
    <name type="scientific">Brevundimonas variabilis</name>
    <dbReference type="NCBI Taxonomy" id="74312"/>
    <lineage>
        <taxon>Bacteria</taxon>
        <taxon>Pseudomonadati</taxon>
        <taxon>Pseudomonadota</taxon>
        <taxon>Alphaproteobacteria</taxon>
        <taxon>Caulobacterales</taxon>
        <taxon>Caulobacteraceae</taxon>
        <taxon>Brevundimonas</taxon>
    </lineage>
</organism>
<proteinExistence type="predicted"/>
<keyword evidence="1" id="KW-0472">Membrane</keyword>
<keyword evidence="1" id="KW-1133">Transmembrane helix</keyword>
<feature type="transmembrane region" description="Helical" evidence="1">
    <location>
        <begin position="90"/>
        <end position="112"/>
    </location>
</feature>
<name>A0A7W9FCX6_9CAUL</name>
<keyword evidence="1" id="KW-0812">Transmembrane</keyword>